<dbReference type="GO" id="GO:0071567">
    <property type="term" value="F:deUFMylase activity"/>
    <property type="evidence" value="ECO:0007669"/>
    <property type="project" value="TreeGrafter"/>
</dbReference>
<organism evidence="4 5">
    <name type="scientific">Meloidogyne incognita</name>
    <name type="common">Southern root-knot nematode worm</name>
    <name type="synonym">Oxyuris incognita</name>
    <dbReference type="NCBI Taxonomy" id="6306"/>
    <lineage>
        <taxon>Eukaryota</taxon>
        <taxon>Metazoa</taxon>
        <taxon>Ecdysozoa</taxon>
        <taxon>Nematoda</taxon>
        <taxon>Chromadorea</taxon>
        <taxon>Rhabditida</taxon>
        <taxon>Tylenchina</taxon>
        <taxon>Tylenchomorpha</taxon>
        <taxon>Tylenchoidea</taxon>
        <taxon>Meloidogynidae</taxon>
        <taxon>Meloidogyninae</taxon>
        <taxon>Meloidogyne</taxon>
        <taxon>Meloidogyne incognita group</taxon>
    </lineage>
</organism>
<evidence type="ECO:0000313" key="5">
    <source>
        <dbReference type="WBParaSite" id="Minc3s01191g21559"/>
    </source>
</evidence>
<proteinExistence type="inferred from homology"/>
<dbReference type="PANTHER" id="PTHR48153">
    <property type="entry name" value="UFM1-SPECIFIC PROTEASE 2"/>
    <property type="match status" value="1"/>
</dbReference>
<keyword evidence="2" id="KW-0378">Hydrolase</keyword>
<dbReference type="InterPro" id="IPR012462">
    <property type="entry name" value="UFSP1/2_DUB_cat"/>
</dbReference>
<evidence type="ECO:0000313" key="4">
    <source>
        <dbReference type="Proteomes" id="UP000887563"/>
    </source>
</evidence>
<dbReference type="SUPFAM" id="SSF54001">
    <property type="entry name" value="Cysteine proteinases"/>
    <property type="match status" value="1"/>
</dbReference>
<dbReference type="WBParaSite" id="Minc3s01191g21559">
    <property type="protein sequence ID" value="Minc3s01191g21559"/>
    <property type="gene ID" value="Minc3s01191g21559"/>
</dbReference>
<accession>A0A914M2A1</accession>
<dbReference type="PANTHER" id="PTHR48153:SF2">
    <property type="entry name" value="UFM1-SPECIFIC PROTEASE 2"/>
    <property type="match status" value="1"/>
</dbReference>
<evidence type="ECO:0000256" key="1">
    <source>
        <dbReference type="ARBA" id="ARBA00008552"/>
    </source>
</evidence>
<dbReference type="GO" id="GO:0005634">
    <property type="term" value="C:nucleus"/>
    <property type="evidence" value="ECO:0007669"/>
    <property type="project" value="TreeGrafter"/>
</dbReference>
<keyword evidence="4" id="KW-1185">Reference proteome</keyword>
<evidence type="ECO:0000259" key="3">
    <source>
        <dbReference type="Pfam" id="PF07910"/>
    </source>
</evidence>
<dbReference type="GO" id="GO:0006508">
    <property type="term" value="P:proteolysis"/>
    <property type="evidence" value="ECO:0007669"/>
    <property type="project" value="TreeGrafter"/>
</dbReference>
<dbReference type="InterPro" id="IPR038765">
    <property type="entry name" value="Papain-like_cys_pep_sf"/>
</dbReference>
<evidence type="ECO:0000256" key="2">
    <source>
        <dbReference type="ARBA" id="ARBA00022801"/>
    </source>
</evidence>
<dbReference type="Gene3D" id="3.90.70.130">
    <property type="match status" value="1"/>
</dbReference>
<dbReference type="GO" id="GO:0005783">
    <property type="term" value="C:endoplasmic reticulum"/>
    <property type="evidence" value="ECO:0007669"/>
    <property type="project" value="TreeGrafter"/>
</dbReference>
<dbReference type="AlphaFoldDB" id="A0A914M2A1"/>
<dbReference type="Proteomes" id="UP000887563">
    <property type="component" value="Unplaced"/>
</dbReference>
<name>A0A914M2A1_MELIC</name>
<sequence>MSTTDNLEEFPTLIYNPHETLKVQSKNKCAIVTGKYGYFHYGQNGFDDSGWGCAYRSFQSVCSWLELQGYINKNIPSHREIQQCNLRTFADFWSINERNLKHFFKFLFQCLVDIGDKPSNFVGSKKWIGSLELSFCLQNMFNITSKILTSKSGSDLAEHARALIFHFENGGAPVMIGGGQLAHTIIGIDYNPRLGNCQYLVLDPHYTGTDNIDDILAGGGCSWKSATFWSKKDFYNLLVVINGEKICCENKI</sequence>
<comment type="similarity">
    <text evidence="1">Belongs to the peptidase C78 family.</text>
</comment>
<protein>
    <submittedName>
        <fullName evidence="5">Ufm1-specific protease 2</fullName>
    </submittedName>
</protein>
<dbReference type="Pfam" id="PF07910">
    <property type="entry name" value="Peptidase_C78"/>
    <property type="match status" value="1"/>
</dbReference>
<feature type="domain" description="UFSP1/2/DUB catalytic" evidence="3">
    <location>
        <begin position="28"/>
        <end position="238"/>
    </location>
</feature>
<reference evidence="5" key="1">
    <citation type="submission" date="2022-11" db="UniProtKB">
        <authorList>
            <consortium name="WormBaseParasite"/>
        </authorList>
    </citation>
    <scope>IDENTIFICATION</scope>
</reference>